<feature type="compositionally biased region" description="Basic and acidic residues" evidence="1">
    <location>
        <begin position="13"/>
        <end position="33"/>
    </location>
</feature>
<protein>
    <submittedName>
        <fullName evidence="2">Transcription factor</fullName>
    </submittedName>
</protein>
<name>A0ABD1QDM0_9LAMI</name>
<accession>A0ABD1QDM0</accession>
<proteinExistence type="predicted"/>
<gene>
    <name evidence="2" type="ORF">Adt_35055</name>
</gene>
<dbReference type="Proteomes" id="UP001604336">
    <property type="component" value="Unassembled WGS sequence"/>
</dbReference>
<sequence>MHTTQPFSSFRRKFGEMNLGDKKTVEKSNEKLGKRARVQSESIEEDKKHKKEIVEDEVMKSKYPLLCQSFDVKIGGFNTSDMLKKNWTLMGNAKARDLEAEWRKLKIQELEILHKQFGLILQHLKD</sequence>
<evidence type="ECO:0000313" key="3">
    <source>
        <dbReference type="Proteomes" id="UP001604336"/>
    </source>
</evidence>
<feature type="region of interest" description="Disordered" evidence="1">
    <location>
        <begin position="1"/>
        <end position="47"/>
    </location>
</feature>
<organism evidence="2 3">
    <name type="scientific">Abeliophyllum distichum</name>
    <dbReference type="NCBI Taxonomy" id="126358"/>
    <lineage>
        <taxon>Eukaryota</taxon>
        <taxon>Viridiplantae</taxon>
        <taxon>Streptophyta</taxon>
        <taxon>Embryophyta</taxon>
        <taxon>Tracheophyta</taxon>
        <taxon>Spermatophyta</taxon>
        <taxon>Magnoliopsida</taxon>
        <taxon>eudicotyledons</taxon>
        <taxon>Gunneridae</taxon>
        <taxon>Pentapetalae</taxon>
        <taxon>asterids</taxon>
        <taxon>lamiids</taxon>
        <taxon>Lamiales</taxon>
        <taxon>Oleaceae</taxon>
        <taxon>Forsythieae</taxon>
        <taxon>Abeliophyllum</taxon>
    </lineage>
</organism>
<dbReference type="AlphaFoldDB" id="A0ABD1QDM0"/>
<evidence type="ECO:0000256" key="1">
    <source>
        <dbReference type="SAM" id="MobiDB-lite"/>
    </source>
</evidence>
<dbReference type="EMBL" id="JBFOLK010000011">
    <property type="protein sequence ID" value="KAL2474319.1"/>
    <property type="molecule type" value="Genomic_DNA"/>
</dbReference>
<reference evidence="3" key="1">
    <citation type="submission" date="2024-07" db="EMBL/GenBank/DDBJ databases">
        <title>Two chromosome-level genome assemblies of Korean endemic species Abeliophyllum distichum and Forsythia ovata (Oleaceae).</title>
        <authorList>
            <person name="Jang H."/>
        </authorList>
    </citation>
    <scope>NUCLEOTIDE SEQUENCE [LARGE SCALE GENOMIC DNA]</scope>
</reference>
<keyword evidence="3" id="KW-1185">Reference proteome</keyword>
<evidence type="ECO:0000313" key="2">
    <source>
        <dbReference type="EMBL" id="KAL2474319.1"/>
    </source>
</evidence>
<comment type="caution">
    <text evidence="2">The sequence shown here is derived from an EMBL/GenBank/DDBJ whole genome shotgun (WGS) entry which is preliminary data.</text>
</comment>